<dbReference type="Gene3D" id="2.40.420.20">
    <property type="match status" value="1"/>
</dbReference>
<comment type="similarity">
    <text evidence="1">Belongs to the membrane fusion protein (MFP) (TC 8.A.1) family.</text>
</comment>
<evidence type="ECO:0000313" key="7">
    <source>
        <dbReference type="EMBL" id="MDR7090161.1"/>
    </source>
</evidence>
<dbReference type="Gene3D" id="1.10.287.470">
    <property type="entry name" value="Helix hairpin bin"/>
    <property type="match status" value="1"/>
</dbReference>
<dbReference type="Pfam" id="PF25967">
    <property type="entry name" value="RND-MFP_C"/>
    <property type="match status" value="1"/>
</dbReference>
<dbReference type="InterPro" id="IPR006143">
    <property type="entry name" value="RND_pump_MFP"/>
</dbReference>
<feature type="signal peptide" evidence="3">
    <location>
        <begin position="1"/>
        <end position="35"/>
    </location>
</feature>
<dbReference type="InterPro" id="IPR058627">
    <property type="entry name" value="MdtA-like_C"/>
</dbReference>
<sequence length="377" mass="41157">MNQHPHVSLRGSQCLLNSLRVLIFGSFAFVASAYAQPPADRPVEVIVQAASIKSLTTTIEALGTLRANEAITLTPNDTKKVTRINFEDGQRVEKGQVLVEMTSREESALLEEARFNADEAKKQLDRVQELAKRGAASQSLLDQRVREFESARARYNATESRLKDLVLLAPFSGVVGLREVSVGALVSPGDQITTLNDDSKMKLDFTVPGVYLRSLSPGLPIIAKSRDLGNKVFEGEVFSIDNQIDEVTRSIKVRALLDNKNHELKQGMLMLVDLKAASRDALIISESALVPLGSNNFVFVLDETGGIVERRQITIGERLAGSVEVLSGLNAGDKLVTHGLQKVRPGQKVKVLAEEKPDAEQTGEGTHLSDLIKQKNN</sequence>
<proteinExistence type="inferred from homology"/>
<dbReference type="EMBL" id="JAVDVX010000003">
    <property type="protein sequence ID" value="MDR7090161.1"/>
    <property type="molecule type" value="Genomic_DNA"/>
</dbReference>
<dbReference type="PANTHER" id="PTHR30469:SF16">
    <property type="entry name" value="HAE1 FAMILY EFFLUX PUMP MFP COMPONENT"/>
    <property type="match status" value="1"/>
</dbReference>
<evidence type="ECO:0000259" key="4">
    <source>
        <dbReference type="Pfam" id="PF25954"/>
    </source>
</evidence>
<evidence type="ECO:0000259" key="6">
    <source>
        <dbReference type="Pfam" id="PF25973"/>
    </source>
</evidence>
<dbReference type="RefSeq" id="WP_310072268.1">
    <property type="nucleotide sequence ID" value="NZ_JAVDVX010000003.1"/>
</dbReference>
<dbReference type="Pfam" id="PF25973">
    <property type="entry name" value="BSH_CzcB"/>
    <property type="match status" value="1"/>
</dbReference>
<feature type="region of interest" description="Disordered" evidence="2">
    <location>
        <begin position="354"/>
        <end position="377"/>
    </location>
</feature>
<dbReference type="Gene3D" id="2.40.30.170">
    <property type="match status" value="1"/>
</dbReference>
<feature type="domain" description="CusB-like beta-barrel" evidence="4">
    <location>
        <begin position="204"/>
        <end position="277"/>
    </location>
</feature>
<feature type="domain" description="Multidrug resistance protein MdtA-like C-terminal permuted SH3" evidence="5">
    <location>
        <begin position="281"/>
        <end position="342"/>
    </location>
</feature>
<keyword evidence="8" id="KW-1185">Reference proteome</keyword>
<feature type="domain" description="CzcB-like barrel-sandwich hybrid" evidence="6">
    <location>
        <begin position="81"/>
        <end position="197"/>
    </location>
</feature>
<evidence type="ECO:0000313" key="8">
    <source>
        <dbReference type="Proteomes" id="UP001253595"/>
    </source>
</evidence>
<evidence type="ECO:0000256" key="1">
    <source>
        <dbReference type="ARBA" id="ARBA00009477"/>
    </source>
</evidence>
<keyword evidence="3" id="KW-0732">Signal</keyword>
<evidence type="ECO:0000256" key="2">
    <source>
        <dbReference type="SAM" id="MobiDB-lite"/>
    </source>
</evidence>
<name>A0ABU1UY83_9GAMM</name>
<feature type="chain" id="PRO_5045410272" evidence="3">
    <location>
        <begin position="36"/>
        <end position="377"/>
    </location>
</feature>
<dbReference type="Proteomes" id="UP001253595">
    <property type="component" value="Unassembled WGS sequence"/>
</dbReference>
<dbReference type="InterPro" id="IPR058792">
    <property type="entry name" value="Beta-barrel_RND_2"/>
</dbReference>
<dbReference type="SUPFAM" id="SSF111369">
    <property type="entry name" value="HlyD-like secretion proteins"/>
    <property type="match status" value="1"/>
</dbReference>
<dbReference type="NCBIfam" id="TIGR01730">
    <property type="entry name" value="RND_mfp"/>
    <property type="match status" value="1"/>
</dbReference>
<gene>
    <name evidence="7" type="ORF">J2X05_002183</name>
</gene>
<dbReference type="Pfam" id="PF25954">
    <property type="entry name" value="Beta-barrel_RND_2"/>
    <property type="match status" value="1"/>
</dbReference>
<dbReference type="InterPro" id="IPR058647">
    <property type="entry name" value="BSH_CzcB-like"/>
</dbReference>
<reference evidence="7 8" key="1">
    <citation type="submission" date="2023-07" db="EMBL/GenBank/DDBJ databases">
        <title>Sorghum-associated microbial communities from plants grown in Nebraska, USA.</title>
        <authorList>
            <person name="Schachtman D."/>
        </authorList>
    </citation>
    <scope>NUCLEOTIDE SEQUENCE [LARGE SCALE GENOMIC DNA]</scope>
    <source>
        <strain evidence="7 8">BE190</strain>
    </source>
</reference>
<comment type="caution">
    <text evidence="7">The sequence shown here is derived from an EMBL/GenBank/DDBJ whole genome shotgun (WGS) entry which is preliminary data.</text>
</comment>
<evidence type="ECO:0000259" key="5">
    <source>
        <dbReference type="Pfam" id="PF25967"/>
    </source>
</evidence>
<dbReference type="PANTHER" id="PTHR30469">
    <property type="entry name" value="MULTIDRUG RESISTANCE PROTEIN MDTA"/>
    <property type="match status" value="1"/>
</dbReference>
<protein>
    <submittedName>
        <fullName evidence="7">Membrane fusion protein (Multidrug efflux system)</fullName>
    </submittedName>
</protein>
<organism evidence="7 8">
    <name type="scientific">Cellvibrio fibrivorans</name>
    <dbReference type="NCBI Taxonomy" id="126350"/>
    <lineage>
        <taxon>Bacteria</taxon>
        <taxon>Pseudomonadati</taxon>
        <taxon>Pseudomonadota</taxon>
        <taxon>Gammaproteobacteria</taxon>
        <taxon>Cellvibrionales</taxon>
        <taxon>Cellvibrionaceae</taxon>
        <taxon>Cellvibrio</taxon>
    </lineage>
</organism>
<accession>A0ABU1UY83</accession>
<evidence type="ECO:0000256" key="3">
    <source>
        <dbReference type="SAM" id="SignalP"/>
    </source>
</evidence>
<dbReference type="Gene3D" id="2.40.50.100">
    <property type="match status" value="1"/>
</dbReference>